<dbReference type="AlphaFoldDB" id="A0A852TYW7"/>
<evidence type="ECO:0000313" key="2">
    <source>
        <dbReference type="Proteomes" id="UP000589036"/>
    </source>
</evidence>
<name>A0A852TYW7_9ACTN</name>
<organism evidence="1 2">
    <name type="scientific">Spinactinospora alkalitolerans</name>
    <dbReference type="NCBI Taxonomy" id="687207"/>
    <lineage>
        <taxon>Bacteria</taxon>
        <taxon>Bacillati</taxon>
        <taxon>Actinomycetota</taxon>
        <taxon>Actinomycetes</taxon>
        <taxon>Streptosporangiales</taxon>
        <taxon>Nocardiopsidaceae</taxon>
        <taxon>Spinactinospora</taxon>
    </lineage>
</organism>
<dbReference type="Proteomes" id="UP000589036">
    <property type="component" value="Unassembled WGS sequence"/>
</dbReference>
<reference evidence="1 2" key="1">
    <citation type="submission" date="2020-07" db="EMBL/GenBank/DDBJ databases">
        <title>Sequencing the genomes of 1000 actinobacteria strains.</title>
        <authorList>
            <person name="Klenk H.-P."/>
        </authorList>
    </citation>
    <scope>NUCLEOTIDE SEQUENCE [LARGE SCALE GENOMIC DNA]</scope>
    <source>
        <strain evidence="1 2">CXB654</strain>
    </source>
</reference>
<proteinExistence type="predicted"/>
<dbReference type="RefSeq" id="WP_179644737.1">
    <property type="nucleotide sequence ID" value="NZ_BAAAYY010000031.1"/>
</dbReference>
<sequence length="70" mass="8322">MKQRKGEIPDFLGDLDELWTVDDMASYLRKPVSWVYDNHKRYFHAARAGQQLLFAPAEIKAWIRGQMWPK</sequence>
<gene>
    <name evidence="1" type="ORF">HDA32_004121</name>
</gene>
<keyword evidence="2" id="KW-1185">Reference proteome</keyword>
<evidence type="ECO:0000313" key="1">
    <source>
        <dbReference type="EMBL" id="NYE49001.1"/>
    </source>
</evidence>
<evidence type="ECO:0008006" key="3">
    <source>
        <dbReference type="Google" id="ProtNLM"/>
    </source>
</evidence>
<comment type="caution">
    <text evidence="1">The sequence shown here is derived from an EMBL/GenBank/DDBJ whole genome shotgun (WGS) entry which is preliminary data.</text>
</comment>
<accession>A0A852TYW7</accession>
<protein>
    <recommendedName>
        <fullName evidence="3">Helix-turn-helix domain-containing protein</fullName>
    </recommendedName>
</protein>
<dbReference type="EMBL" id="JACCCC010000001">
    <property type="protein sequence ID" value="NYE49001.1"/>
    <property type="molecule type" value="Genomic_DNA"/>
</dbReference>